<feature type="compositionally biased region" description="Basic and acidic residues" evidence="1">
    <location>
        <begin position="423"/>
        <end position="433"/>
    </location>
</feature>
<evidence type="ECO:0000313" key="2">
    <source>
        <dbReference type="EMBL" id="EFX75157.1"/>
    </source>
</evidence>
<dbReference type="OrthoDB" id="10461824at2759"/>
<feature type="compositionally biased region" description="Basic and acidic residues" evidence="1">
    <location>
        <begin position="389"/>
        <end position="415"/>
    </location>
</feature>
<feature type="compositionally biased region" description="Low complexity" evidence="1">
    <location>
        <begin position="227"/>
        <end position="303"/>
    </location>
</feature>
<feature type="compositionally biased region" description="Polar residues" evidence="1">
    <location>
        <begin position="208"/>
        <end position="218"/>
    </location>
</feature>
<dbReference type="STRING" id="6669.E9GZH3"/>
<dbReference type="PANTHER" id="PTHR16021">
    <property type="entry name" value="MANSC DOMAIN CONTAINING PROTEIN 1"/>
    <property type="match status" value="1"/>
</dbReference>
<dbReference type="Proteomes" id="UP000000305">
    <property type="component" value="Unassembled WGS sequence"/>
</dbReference>
<evidence type="ECO:0000256" key="1">
    <source>
        <dbReference type="SAM" id="MobiDB-lite"/>
    </source>
</evidence>
<evidence type="ECO:0000313" key="3">
    <source>
        <dbReference type="Proteomes" id="UP000000305"/>
    </source>
</evidence>
<proteinExistence type="predicted"/>
<dbReference type="AlphaFoldDB" id="E9GZH3"/>
<dbReference type="EMBL" id="GL732577">
    <property type="protein sequence ID" value="EFX75157.1"/>
    <property type="molecule type" value="Genomic_DNA"/>
</dbReference>
<dbReference type="PANTHER" id="PTHR16021:SF23">
    <property type="entry name" value="FI18411P1-RELATED"/>
    <property type="match status" value="1"/>
</dbReference>
<dbReference type="KEGG" id="dpx:DAPPUDRAFT_108213"/>
<reference evidence="2 3" key="1">
    <citation type="journal article" date="2011" name="Science">
        <title>The ecoresponsive genome of Daphnia pulex.</title>
        <authorList>
            <person name="Colbourne J.K."/>
            <person name="Pfrender M.E."/>
            <person name="Gilbert D."/>
            <person name="Thomas W.K."/>
            <person name="Tucker A."/>
            <person name="Oakley T.H."/>
            <person name="Tokishita S."/>
            <person name="Aerts A."/>
            <person name="Arnold G.J."/>
            <person name="Basu M.K."/>
            <person name="Bauer D.J."/>
            <person name="Caceres C.E."/>
            <person name="Carmel L."/>
            <person name="Casola C."/>
            <person name="Choi J.H."/>
            <person name="Detter J.C."/>
            <person name="Dong Q."/>
            <person name="Dusheyko S."/>
            <person name="Eads B.D."/>
            <person name="Frohlich T."/>
            <person name="Geiler-Samerotte K.A."/>
            <person name="Gerlach D."/>
            <person name="Hatcher P."/>
            <person name="Jogdeo S."/>
            <person name="Krijgsveld J."/>
            <person name="Kriventseva E.V."/>
            <person name="Kultz D."/>
            <person name="Laforsch C."/>
            <person name="Lindquist E."/>
            <person name="Lopez J."/>
            <person name="Manak J.R."/>
            <person name="Muller J."/>
            <person name="Pangilinan J."/>
            <person name="Patwardhan R.P."/>
            <person name="Pitluck S."/>
            <person name="Pritham E.J."/>
            <person name="Rechtsteiner A."/>
            <person name="Rho M."/>
            <person name="Rogozin I.B."/>
            <person name="Sakarya O."/>
            <person name="Salamov A."/>
            <person name="Schaack S."/>
            <person name="Shapiro H."/>
            <person name="Shiga Y."/>
            <person name="Skalitzky C."/>
            <person name="Smith Z."/>
            <person name="Souvorov A."/>
            <person name="Sung W."/>
            <person name="Tang Z."/>
            <person name="Tsuchiya D."/>
            <person name="Tu H."/>
            <person name="Vos H."/>
            <person name="Wang M."/>
            <person name="Wolf Y.I."/>
            <person name="Yamagata H."/>
            <person name="Yamada T."/>
            <person name="Ye Y."/>
            <person name="Shaw J.R."/>
            <person name="Andrews J."/>
            <person name="Crease T.J."/>
            <person name="Tang H."/>
            <person name="Lucas S.M."/>
            <person name="Robertson H.M."/>
            <person name="Bork P."/>
            <person name="Koonin E.V."/>
            <person name="Zdobnov E.M."/>
            <person name="Grigoriev I.V."/>
            <person name="Lynch M."/>
            <person name="Boore J.L."/>
        </authorList>
    </citation>
    <scope>NUCLEOTIDE SEQUENCE [LARGE SCALE GENOMIC DNA]</scope>
</reference>
<gene>
    <name evidence="2" type="ORF">DAPPUDRAFT_108213</name>
</gene>
<protein>
    <submittedName>
        <fullName evidence="2">Uncharacterized protein</fullName>
    </submittedName>
</protein>
<feature type="region of interest" description="Disordered" evidence="1">
    <location>
        <begin position="200"/>
        <end position="433"/>
    </location>
</feature>
<dbReference type="InterPro" id="IPR052660">
    <property type="entry name" value="Erythrocyte_Invasion_ImmMod"/>
</dbReference>
<keyword evidence="3" id="KW-1185">Reference proteome</keyword>
<dbReference type="InParanoid" id="E9GZH3"/>
<dbReference type="HOGENOM" id="CLU_361030_0_0_1"/>
<dbReference type="PhylomeDB" id="E9GZH3"/>
<accession>E9GZH3</accession>
<sequence length="775" mass="85982">MSLILTACSQGQEILTAQQWVFKQINVNPDIIENFPDTTLDEMGTFHLEQRRAVTTTINSPIFGGLLKVNQGQGNIVWDLINWGLLQTGEDKNKKCMTYHGLGNPLTLETCDQNWVRCQESLRKYITSNDPLVQTQTSVANCSNAATTGQALEYASDFTIRPFNTNNCIKANSTMLTLEHCADTSSIWGTFDHTGQFMASDRTGLETPGTNRNQSPSQAAKPISVNTTTKATTGTTSVKPPTTTTITTTTPKPTTTTPKTTTTTTPKPTTTTPKTTTTTTNKPNTTPKPITTTPKPTTKPTSPIKSANSTMKEPVKNETSLLPKATQIANQIPDKKPTEPPKGNTTSPPAKPATVAPLTTTTIRPLGKNSSTENQEDPPKNPTNNTVEKPTEKSEMNKTETSDKPTETETADRNNPDNQADDSTEKLTDLPKDIQEFNQIVQYQIGKMHEQYKQRIETEHENRLAKEIREMYCQLSNMKKIQAIILSQTNGILAATALGLPVCSRIQGFGQTMVLQQCAVKTISLTAVETQCGFQPYFAYAEGNFTIGMDGWSIHPYSECFWKSQYVNLNGNPFSWEHNGSYGEWVKQKPTIHTTHLDLIAEFEELKLNDFDFALKAHPAHNVMEMEQLNILNDLEFSGTTPRNRIKSPIRYRSASRTGQYYRIHVFLNNVFSMANPLNPNFSLEIVKHVICLNGTNSTPYKHSMNMIFRLKGLNGFVEGRVPKPEPVLLQYQELVHDAGAGVVPPPLPVITNAVAIGFYTCTFKKQSDMSLSRN</sequence>
<name>E9GZH3_DAPPU</name>
<organism evidence="2 3">
    <name type="scientific">Daphnia pulex</name>
    <name type="common">Water flea</name>
    <dbReference type="NCBI Taxonomy" id="6669"/>
    <lineage>
        <taxon>Eukaryota</taxon>
        <taxon>Metazoa</taxon>
        <taxon>Ecdysozoa</taxon>
        <taxon>Arthropoda</taxon>
        <taxon>Crustacea</taxon>
        <taxon>Branchiopoda</taxon>
        <taxon>Diplostraca</taxon>
        <taxon>Cladocera</taxon>
        <taxon>Anomopoda</taxon>
        <taxon>Daphniidae</taxon>
        <taxon>Daphnia</taxon>
    </lineage>
</organism>
<feature type="compositionally biased region" description="Polar residues" evidence="1">
    <location>
        <begin position="357"/>
        <end position="373"/>
    </location>
</feature>